<dbReference type="Pfam" id="PF06707">
    <property type="entry name" value="DUF1194"/>
    <property type="match status" value="1"/>
</dbReference>
<gene>
    <name evidence="3" type="ORF">C7B81_01055</name>
</gene>
<feature type="chain" id="PRO_5046876898" description="VWFA domain-containing protein" evidence="1">
    <location>
        <begin position="32"/>
        <end position="296"/>
    </location>
</feature>
<dbReference type="RefSeq" id="WP_106219467.1">
    <property type="nucleotide sequence ID" value="NZ_PVWP01000001.1"/>
</dbReference>
<keyword evidence="1" id="KW-0732">Signal</keyword>
<dbReference type="EMBL" id="PVWP01000001">
    <property type="protein sequence ID" value="PSB39271.1"/>
    <property type="molecule type" value="Genomic_DNA"/>
</dbReference>
<protein>
    <recommendedName>
        <fullName evidence="2">VWFA domain-containing protein</fullName>
    </recommendedName>
</protein>
<dbReference type="InterPro" id="IPR002035">
    <property type="entry name" value="VWF_A"/>
</dbReference>
<comment type="caution">
    <text evidence="3">The sequence shown here is derived from an EMBL/GenBank/DDBJ whole genome shotgun (WGS) entry which is preliminary data.</text>
</comment>
<dbReference type="InterPro" id="IPR036465">
    <property type="entry name" value="vWFA_dom_sf"/>
</dbReference>
<evidence type="ECO:0000259" key="2">
    <source>
        <dbReference type="PROSITE" id="PS50234"/>
    </source>
</evidence>
<feature type="domain" description="VWFA" evidence="2">
    <location>
        <begin position="38"/>
        <end position="253"/>
    </location>
</feature>
<feature type="signal peptide" evidence="1">
    <location>
        <begin position="1"/>
        <end position="31"/>
    </location>
</feature>
<keyword evidence="4" id="KW-1185">Reference proteome</keyword>
<name>A0ABX5FBS9_9CHRO</name>
<dbReference type="PROSITE" id="PS50234">
    <property type="entry name" value="VWFA"/>
    <property type="match status" value="1"/>
</dbReference>
<evidence type="ECO:0000313" key="3">
    <source>
        <dbReference type="EMBL" id="PSB39271.1"/>
    </source>
</evidence>
<proteinExistence type="predicted"/>
<reference evidence="3 4" key="1">
    <citation type="submission" date="2018-03" db="EMBL/GenBank/DDBJ databases">
        <title>The ancient ancestry and fast evolution of plastids.</title>
        <authorList>
            <person name="Moore K.R."/>
            <person name="Magnabosco C."/>
            <person name="Momper L."/>
            <person name="Gold D.A."/>
            <person name="Bosak T."/>
            <person name="Fournier G.P."/>
        </authorList>
    </citation>
    <scope>NUCLEOTIDE SEQUENCE [LARGE SCALE GENOMIC DNA]</scope>
    <source>
        <strain evidence="3 4">CCALA 015</strain>
    </source>
</reference>
<dbReference type="Gene3D" id="3.40.50.410">
    <property type="entry name" value="von Willebrand factor, type A domain"/>
    <property type="match status" value="1"/>
</dbReference>
<evidence type="ECO:0000256" key="1">
    <source>
        <dbReference type="SAM" id="SignalP"/>
    </source>
</evidence>
<dbReference type="Proteomes" id="UP000238218">
    <property type="component" value="Unassembled WGS sequence"/>
</dbReference>
<evidence type="ECO:0000313" key="4">
    <source>
        <dbReference type="Proteomes" id="UP000238218"/>
    </source>
</evidence>
<accession>A0ABX5FBS9</accession>
<dbReference type="InterPro" id="IPR010607">
    <property type="entry name" value="DUF1194"/>
</dbReference>
<sequence>MRSTLKPLLRGGAAAAAVAIGLFGTSQPAHAVTDVFQELFLSLDVSGSIDNSEFALYKGGYVSAFQDAAVQAKIAETFAFGRGGLAIAVGQWSQVAAPTLAIDWKHITDLTTDGINGGTSLNSFITALQGMGRQNGIGTTTCIDCGMLAAINAINTNDFVTTRENGRVIDISTDGVGNVEACPGNVNEAQCAQTRRAQAVASGIIINGLGVGAGASGFLTANVATPANGPTRAGFVQTAADFDAFEAAITTKLIREVGPSPEDSVPGPLPVLGAAAAFGFSRKLRRRINTANFHKG</sequence>
<dbReference type="SUPFAM" id="SSF53300">
    <property type="entry name" value="vWA-like"/>
    <property type="match status" value="1"/>
</dbReference>
<organism evidence="3 4">
    <name type="scientific">Aphanothece cf. minutissima CCALA 015</name>
    <dbReference type="NCBI Taxonomy" id="2107695"/>
    <lineage>
        <taxon>Bacteria</taxon>
        <taxon>Bacillati</taxon>
        <taxon>Cyanobacteriota</taxon>
        <taxon>Cyanophyceae</taxon>
        <taxon>Oscillatoriophycideae</taxon>
        <taxon>Chroococcales</taxon>
        <taxon>Aphanothecaceae</taxon>
        <taxon>Aphanothece</taxon>
    </lineage>
</organism>